<dbReference type="CDD" id="cd04514">
    <property type="entry name" value="Taspase1_like"/>
    <property type="match status" value="1"/>
</dbReference>
<dbReference type="Pfam" id="PF01112">
    <property type="entry name" value="Asparaginase_2"/>
    <property type="match status" value="1"/>
</dbReference>
<evidence type="ECO:0008006" key="5">
    <source>
        <dbReference type="Google" id="ProtNLM"/>
    </source>
</evidence>
<dbReference type="HOGENOM" id="CLU_021603_5_0_1"/>
<dbReference type="EMBL" id="JH930473">
    <property type="protein sequence ID" value="EKM54492.1"/>
    <property type="molecule type" value="Genomic_DNA"/>
</dbReference>
<dbReference type="SUPFAM" id="SSF56235">
    <property type="entry name" value="N-terminal nucleophile aminohydrolases (Ntn hydrolases)"/>
    <property type="match status" value="1"/>
</dbReference>
<evidence type="ECO:0000313" key="3">
    <source>
        <dbReference type="EMBL" id="EKM54492.1"/>
    </source>
</evidence>
<dbReference type="InterPro" id="IPR029055">
    <property type="entry name" value="Ntn_hydrolases_N"/>
</dbReference>
<sequence length="358" mass="38156">ASSRVRRRRMSQPGLVLVAIHGGAGYHSEESDTEVRKAMKIACKYALARLHNACKAIDAIEDSIVVLEDDQSLNAGFGSNLTVDGTVECDASISDGRTGDFGSVGAVAGINNPIRAARAVLDHSRESDSLGRIRPTMLVSSGARAFAEERGVPCVSPDSLVCERARAEWTMWKACLDSVSGGIHAADDTVADKGDLHRLQDTVGAVAWDCHADLAAGVSSGGLLLKCPGRVGEAAVYGAGCWAQQSAETSTGVGIACSVSGSGEFIIREMLARRICEAIIESPDNDVHEILHYWLSGFQSGYSKYCPPTVVNQRTTERCRARGESDPIAGVLLLVKEVDDGGETRREYSLEHTQHDDP</sequence>
<dbReference type="GO" id="GO:0004298">
    <property type="term" value="F:threonine-type endopeptidase activity"/>
    <property type="evidence" value="ECO:0007669"/>
    <property type="project" value="InterPro"/>
</dbReference>
<dbReference type="PANTHER" id="PTHR10188">
    <property type="entry name" value="L-ASPARAGINASE"/>
    <property type="match status" value="1"/>
</dbReference>
<dbReference type="FunCoup" id="K5WVL0">
    <property type="interactions" value="33"/>
</dbReference>
<evidence type="ECO:0000256" key="2">
    <source>
        <dbReference type="PIRSR" id="PIRSR600246-3"/>
    </source>
</evidence>
<dbReference type="KEGG" id="pco:PHACADRAFT_96391"/>
<dbReference type="InParanoid" id="K5WVL0"/>
<dbReference type="GeneID" id="18920930"/>
<proteinExistence type="predicted"/>
<feature type="non-terminal residue" evidence="3">
    <location>
        <position position="358"/>
    </location>
</feature>
<dbReference type="Proteomes" id="UP000008370">
    <property type="component" value="Unassembled WGS sequence"/>
</dbReference>
<evidence type="ECO:0000256" key="1">
    <source>
        <dbReference type="PIRSR" id="PIRSR600246-1"/>
    </source>
</evidence>
<evidence type="ECO:0000313" key="4">
    <source>
        <dbReference type="Proteomes" id="UP000008370"/>
    </source>
</evidence>
<dbReference type="GO" id="GO:0051604">
    <property type="term" value="P:protein maturation"/>
    <property type="evidence" value="ECO:0007669"/>
    <property type="project" value="TreeGrafter"/>
</dbReference>
<dbReference type="PANTHER" id="PTHR10188:SF8">
    <property type="entry name" value="THREONINE ASPARTASE 1"/>
    <property type="match status" value="1"/>
</dbReference>
<feature type="site" description="Cleavage; by autolysis" evidence="2">
    <location>
        <begin position="201"/>
        <end position="202"/>
    </location>
</feature>
<dbReference type="STRING" id="650164.K5WVL0"/>
<dbReference type="Gene3D" id="3.60.20.30">
    <property type="entry name" value="(Glycosyl)asparaginase"/>
    <property type="match status" value="1"/>
</dbReference>
<dbReference type="AlphaFoldDB" id="K5WVL0"/>
<protein>
    <recommendedName>
        <fullName evidence="5">Asparaginase</fullName>
    </recommendedName>
</protein>
<dbReference type="RefSeq" id="XP_007397184.1">
    <property type="nucleotide sequence ID" value="XM_007397122.1"/>
</dbReference>
<gene>
    <name evidence="3" type="ORF">PHACADRAFT_96391</name>
</gene>
<organism evidence="3 4">
    <name type="scientific">Phanerochaete carnosa (strain HHB-10118-sp)</name>
    <name type="common">White-rot fungus</name>
    <name type="synonym">Peniophora carnosa</name>
    <dbReference type="NCBI Taxonomy" id="650164"/>
    <lineage>
        <taxon>Eukaryota</taxon>
        <taxon>Fungi</taxon>
        <taxon>Dikarya</taxon>
        <taxon>Basidiomycota</taxon>
        <taxon>Agaricomycotina</taxon>
        <taxon>Agaricomycetes</taxon>
        <taxon>Polyporales</taxon>
        <taxon>Phanerochaetaceae</taxon>
        <taxon>Phanerochaete</taxon>
    </lineage>
</organism>
<keyword evidence="4" id="KW-1185">Reference proteome</keyword>
<dbReference type="GO" id="GO:0005737">
    <property type="term" value="C:cytoplasm"/>
    <property type="evidence" value="ECO:0007669"/>
    <property type="project" value="TreeGrafter"/>
</dbReference>
<name>K5WVL0_PHACS</name>
<dbReference type="OrthoDB" id="77601at2759"/>
<reference evidence="3 4" key="1">
    <citation type="journal article" date="2012" name="BMC Genomics">
        <title>Comparative genomics of the white-rot fungi, Phanerochaete carnosa and P. chrysosporium, to elucidate the genetic basis of the distinct wood types they colonize.</title>
        <authorList>
            <person name="Suzuki H."/>
            <person name="MacDonald J."/>
            <person name="Syed K."/>
            <person name="Salamov A."/>
            <person name="Hori C."/>
            <person name="Aerts A."/>
            <person name="Henrissat B."/>
            <person name="Wiebenga A."/>
            <person name="vanKuyk P.A."/>
            <person name="Barry K."/>
            <person name="Lindquist E."/>
            <person name="LaButti K."/>
            <person name="Lapidus A."/>
            <person name="Lucas S."/>
            <person name="Coutinho P."/>
            <person name="Gong Y."/>
            <person name="Samejima M."/>
            <person name="Mahadevan R."/>
            <person name="Abou-Zaid M."/>
            <person name="de Vries R.P."/>
            <person name="Igarashi K."/>
            <person name="Yadav J.S."/>
            <person name="Grigoriev I.V."/>
            <person name="Master E.R."/>
        </authorList>
    </citation>
    <scope>NUCLEOTIDE SEQUENCE [LARGE SCALE GENOMIC DNA]</scope>
    <source>
        <strain evidence="3 4">HHB-10118-sp</strain>
    </source>
</reference>
<dbReference type="InterPro" id="IPR037464">
    <property type="entry name" value="Taspase1"/>
</dbReference>
<feature type="active site" description="Nucleophile" evidence="1">
    <location>
        <position position="202"/>
    </location>
</feature>
<dbReference type="InterPro" id="IPR000246">
    <property type="entry name" value="Peptidase_T2"/>
</dbReference>
<accession>K5WVL0</accession>